<keyword evidence="3 4" id="KW-0732">Signal</keyword>
<dbReference type="PANTHER" id="PTHR46847">
    <property type="entry name" value="D-ALLOSE-BINDING PERIPLASMIC PROTEIN-RELATED"/>
    <property type="match status" value="1"/>
</dbReference>
<proteinExistence type="inferred from homology"/>
<gene>
    <name evidence="6" type="ORF">GCM10009825_22870</name>
</gene>
<organism evidence="6 7">
    <name type="scientific">Arthrobacter humicola</name>
    <dbReference type="NCBI Taxonomy" id="409291"/>
    <lineage>
        <taxon>Bacteria</taxon>
        <taxon>Bacillati</taxon>
        <taxon>Actinomycetota</taxon>
        <taxon>Actinomycetes</taxon>
        <taxon>Micrococcales</taxon>
        <taxon>Micrococcaceae</taxon>
        <taxon>Arthrobacter</taxon>
    </lineage>
</organism>
<protein>
    <recommendedName>
        <fullName evidence="5">Periplasmic binding protein domain-containing protein</fullName>
    </recommendedName>
</protein>
<evidence type="ECO:0000256" key="1">
    <source>
        <dbReference type="ARBA" id="ARBA00004196"/>
    </source>
</evidence>
<feature type="domain" description="Periplasmic binding protein" evidence="5">
    <location>
        <begin position="114"/>
        <end position="362"/>
    </location>
</feature>
<comment type="caution">
    <text evidence="6">The sequence shown here is derived from an EMBL/GenBank/DDBJ whole genome shotgun (WGS) entry which is preliminary data.</text>
</comment>
<evidence type="ECO:0000313" key="6">
    <source>
        <dbReference type="EMBL" id="GAA2137117.1"/>
    </source>
</evidence>
<evidence type="ECO:0000313" key="7">
    <source>
        <dbReference type="Proteomes" id="UP001500102"/>
    </source>
</evidence>
<evidence type="ECO:0000259" key="5">
    <source>
        <dbReference type="Pfam" id="PF13407"/>
    </source>
</evidence>
<feature type="chain" id="PRO_5045311016" description="Periplasmic binding protein domain-containing protein" evidence="4">
    <location>
        <begin position="35"/>
        <end position="419"/>
    </location>
</feature>
<name>A0ABN2Z5H1_9MICC</name>
<dbReference type="PANTHER" id="PTHR46847:SF1">
    <property type="entry name" value="D-ALLOSE-BINDING PERIPLASMIC PROTEIN-RELATED"/>
    <property type="match status" value="1"/>
</dbReference>
<dbReference type="RefSeq" id="WP_344365634.1">
    <property type="nucleotide sequence ID" value="NZ_BAAAQB010000031.1"/>
</dbReference>
<dbReference type="Proteomes" id="UP001500102">
    <property type="component" value="Unassembled WGS sequence"/>
</dbReference>
<evidence type="ECO:0000256" key="4">
    <source>
        <dbReference type="SAM" id="SignalP"/>
    </source>
</evidence>
<dbReference type="EMBL" id="BAAAQB010000031">
    <property type="protein sequence ID" value="GAA2137117.1"/>
    <property type="molecule type" value="Genomic_DNA"/>
</dbReference>
<dbReference type="InterPro" id="IPR028082">
    <property type="entry name" value="Peripla_BP_I"/>
</dbReference>
<evidence type="ECO:0000256" key="3">
    <source>
        <dbReference type="ARBA" id="ARBA00022729"/>
    </source>
</evidence>
<comment type="similarity">
    <text evidence="2">Belongs to the bacterial solute-binding protein 2 family.</text>
</comment>
<reference evidence="6 7" key="1">
    <citation type="journal article" date="2019" name="Int. J. Syst. Evol. Microbiol.">
        <title>The Global Catalogue of Microorganisms (GCM) 10K type strain sequencing project: providing services to taxonomists for standard genome sequencing and annotation.</title>
        <authorList>
            <consortium name="The Broad Institute Genomics Platform"/>
            <consortium name="The Broad Institute Genome Sequencing Center for Infectious Disease"/>
            <person name="Wu L."/>
            <person name="Ma J."/>
        </authorList>
    </citation>
    <scope>NUCLEOTIDE SEQUENCE [LARGE SCALE GENOMIC DNA]</scope>
    <source>
        <strain evidence="6 7">JCM 15921</strain>
    </source>
</reference>
<dbReference type="SUPFAM" id="SSF53822">
    <property type="entry name" value="Periplasmic binding protein-like I"/>
    <property type="match status" value="1"/>
</dbReference>
<accession>A0ABN2Z5H1</accession>
<evidence type="ECO:0000256" key="2">
    <source>
        <dbReference type="ARBA" id="ARBA00007639"/>
    </source>
</evidence>
<dbReference type="Gene3D" id="3.40.50.2300">
    <property type="match status" value="2"/>
</dbReference>
<keyword evidence="7" id="KW-1185">Reference proteome</keyword>
<dbReference type="PROSITE" id="PS51257">
    <property type="entry name" value="PROKAR_LIPOPROTEIN"/>
    <property type="match status" value="1"/>
</dbReference>
<comment type="subcellular location">
    <subcellularLocation>
        <location evidence="1">Cell envelope</location>
    </subcellularLocation>
</comment>
<sequence length="419" mass="42640">MKKTTLFPGFPTVGAAILGAGALVLTGCSASAPAAPGSSGGATPAKVSPAAAGTCGSLPTDAANDPNGLLSGLPKEIAAGYNLYPYEIRKSAWADYKSKKTDGFTAAIVGMPPASPFIASMSAAIRTSLKADGVKIVGDFAPDDPSNVPLQLQQFNEALSLKPDVIIYTAIAPEPSVKLAKAAHEAGIPLIAAQVPIDSEYAVSVTRNTPLAIAQVTAGTVAAIGGKGNVLRVDGIPGIPVSTFAGMGIDAVLKNCPEVKVAGSVTGFFQPATAQAEVQKFLATHPAGVDAVLQAGTMGVGIRNAFVESGLEVPPIADDGSSHGFSSWALANPGYPYFGTTTPSVRTGEAVVDVALRILKGEGPKINQIVEPSVIVSRENLAKVADPSWDHNDLTDLAGNPADYLPTDRLNAFFSNPGA</sequence>
<dbReference type="Pfam" id="PF13407">
    <property type="entry name" value="Peripla_BP_4"/>
    <property type="match status" value="1"/>
</dbReference>
<dbReference type="InterPro" id="IPR025997">
    <property type="entry name" value="SBP_2_dom"/>
</dbReference>
<feature type="signal peptide" evidence="4">
    <location>
        <begin position="1"/>
        <end position="34"/>
    </location>
</feature>